<keyword evidence="1" id="KW-1133">Transmembrane helix</keyword>
<dbReference type="Proteomes" id="UP001150266">
    <property type="component" value="Unassembled WGS sequence"/>
</dbReference>
<name>A0A9W8ZWF1_9AGAR</name>
<keyword evidence="3" id="KW-1185">Reference proteome</keyword>
<dbReference type="EMBL" id="JAOTPV010000034">
    <property type="protein sequence ID" value="KAJ4468774.1"/>
    <property type="molecule type" value="Genomic_DNA"/>
</dbReference>
<keyword evidence="1" id="KW-0812">Transmembrane</keyword>
<comment type="caution">
    <text evidence="2">The sequence shown here is derived from an EMBL/GenBank/DDBJ whole genome shotgun (WGS) entry which is preliminary data.</text>
</comment>
<dbReference type="AlphaFoldDB" id="A0A9W8ZWF1"/>
<accession>A0A9W8ZWF1</accession>
<feature type="transmembrane region" description="Helical" evidence="1">
    <location>
        <begin position="58"/>
        <end position="80"/>
    </location>
</feature>
<evidence type="ECO:0000313" key="3">
    <source>
        <dbReference type="Proteomes" id="UP001150266"/>
    </source>
</evidence>
<feature type="transmembrane region" description="Helical" evidence="1">
    <location>
        <begin position="384"/>
        <end position="403"/>
    </location>
</feature>
<protein>
    <recommendedName>
        <fullName evidence="4">Transmembrane protein</fullName>
    </recommendedName>
</protein>
<proteinExistence type="predicted"/>
<feature type="transmembrane region" description="Helical" evidence="1">
    <location>
        <begin position="415"/>
        <end position="435"/>
    </location>
</feature>
<gene>
    <name evidence="2" type="ORF">J3R30DRAFT_3554076</name>
</gene>
<keyword evidence="1" id="KW-0472">Membrane</keyword>
<evidence type="ECO:0000313" key="2">
    <source>
        <dbReference type="EMBL" id="KAJ4468774.1"/>
    </source>
</evidence>
<organism evidence="2 3">
    <name type="scientific">Lentinula aciculospora</name>
    <dbReference type="NCBI Taxonomy" id="153920"/>
    <lineage>
        <taxon>Eukaryota</taxon>
        <taxon>Fungi</taxon>
        <taxon>Dikarya</taxon>
        <taxon>Basidiomycota</taxon>
        <taxon>Agaricomycotina</taxon>
        <taxon>Agaricomycetes</taxon>
        <taxon>Agaricomycetidae</taxon>
        <taxon>Agaricales</taxon>
        <taxon>Marasmiineae</taxon>
        <taxon>Omphalotaceae</taxon>
        <taxon>Lentinula</taxon>
    </lineage>
</organism>
<feature type="transmembrane region" description="Helical" evidence="1">
    <location>
        <begin position="298"/>
        <end position="316"/>
    </location>
</feature>
<evidence type="ECO:0008006" key="4">
    <source>
        <dbReference type="Google" id="ProtNLM"/>
    </source>
</evidence>
<sequence length="439" mass="48133">MYLGSYARLLVLQTFVPLTFAVSFTLLALLPTWAYPVQMTPNFPSVLPFPLPELFVSAGLWCLSYLLRTPIYSLSGCIYTSCRLTHYSFSTVLSTLVHAILSLLLRLIAIPILLIPHYLVYNAPTWCDPAFRRVWWVALGWAAVEAVVAIKQGYENIALYRDVLVNDTHEEERFIEIEDGGTKLGRLYGATDQTFHNTEPPLAPFVVGSSVDGSPVNTMPPGGLAVTSVADAFVNPERAPLLQRESRTSNVDLEASLELQVDEDVDQLMAVRARGELEKYYGVPFIRIPAFIPCLQRANALLFSLGITLILSSAYLQSTSGMSSSLSWYSNTDLDVHSPNEYSAIYVIQSGSSSIPSLETFVSSAWPWSPIQLVPITMSKSNQVLTIGVPLVSVVQIVLSLLHSPLVLPKAGVHTVVYIGSLVSLGVFFAGLSVWDALS</sequence>
<dbReference type="OrthoDB" id="3364069at2759"/>
<feature type="transmembrane region" description="Helical" evidence="1">
    <location>
        <begin position="92"/>
        <end position="114"/>
    </location>
</feature>
<reference evidence="2" key="1">
    <citation type="submission" date="2022-08" db="EMBL/GenBank/DDBJ databases">
        <title>A Global Phylogenomic Analysis of the Shiitake Genus Lentinula.</title>
        <authorList>
            <consortium name="DOE Joint Genome Institute"/>
            <person name="Sierra-Patev S."/>
            <person name="Min B."/>
            <person name="Naranjo-Ortiz M."/>
            <person name="Looney B."/>
            <person name="Konkel Z."/>
            <person name="Slot J.C."/>
            <person name="Sakamoto Y."/>
            <person name="Steenwyk J.L."/>
            <person name="Rokas A."/>
            <person name="Carro J."/>
            <person name="Camarero S."/>
            <person name="Ferreira P."/>
            <person name="Molpeceres G."/>
            <person name="Ruiz-Duenas F.J."/>
            <person name="Serrano A."/>
            <person name="Henrissat B."/>
            <person name="Drula E."/>
            <person name="Hughes K.W."/>
            <person name="Mata J.L."/>
            <person name="Ishikawa N.K."/>
            <person name="Vargas-Isla R."/>
            <person name="Ushijima S."/>
            <person name="Smith C.A."/>
            <person name="Ahrendt S."/>
            <person name="Andreopoulos W."/>
            <person name="He G."/>
            <person name="Labutti K."/>
            <person name="Lipzen A."/>
            <person name="Ng V."/>
            <person name="Riley R."/>
            <person name="Sandor L."/>
            <person name="Barry K."/>
            <person name="Martinez A.T."/>
            <person name="Xiao Y."/>
            <person name="Gibbons J.G."/>
            <person name="Terashima K."/>
            <person name="Grigoriev I.V."/>
            <person name="Hibbett D.S."/>
        </authorList>
    </citation>
    <scope>NUCLEOTIDE SEQUENCE</scope>
    <source>
        <strain evidence="2">JLM2183</strain>
    </source>
</reference>
<evidence type="ECO:0000256" key="1">
    <source>
        <dbReference type="SAM" id="Phobius"/>
    </source>
</evidence>
<feature type="transmembrane region" description="Helical" evidence="1">
    <location>
        <begin position="134"/>
        <end position="151"/>
    </location>
</feature>